<dbReference type="SUPFAM" id="SSF53474">
    <property type="entry name" value="alpha/beta-Hydrolases"/>
    <property type="match status" value="1"/>
</dbReference>
<dbReference type="RefSeq" id="WP_344041689.1">
    <property type="nucleotide sequence ID" value="NZ_BAAAKE010000030.1"/>
</dbReference>
<feature type="domain" description="AB hydrolase-1" evidence="2">
    <location>
        <begin position="20"/>
        <end position="135"/>
    </location>
</feature>
<dbReference type="InterPro" id="IPR029058">
    <property type="entry name" value="AB_hydrolase_fold"/>
</dbReference>
<dbReference type="PANTHER" id="PTHR43798">
    <property type="entry name" value="MONOACYLGLYCEROL LIPASE"/>
    <property type="match status" value="1"/>
</dbReference>
<evidence type="ECO:0000313" key="3">
    <source>
        <dbReference type="EMBL" id="MFC5055810.1"/>
    </source>
</evidence>
<dbReference type="Pfam" id="PF00561">
    <property type="entry name" value="Abhydrolase_1"/>
    <property type="match status" value="1"/>
</dbReference>
<evidence type="ECO:0000259" key="2">
    <source>
        <dbReference type="Pfam" id="PF00561"/>
    </source>
</evidence>
<proteinExistence type="predicted"/>
<name>A0ABV9Y2N6_9PSEU</name>
<dbReference type="PRINTS" id="PR00111">
    <property type="entry name" value="ABHYDROLASE"/>
</dbReference>
<dbReference type="InterPro" id="IPR000073">
    <property type="entry name" value="AB_hydrolase_1"/>
</dbReference>
<sequence>MRRGNPAPLSYLARGAGPGLLLVHGGGATAESTYGPLLPALAARRAVVAPNYTGVRPDPGAALDVLADQHVATATAAGLERFAVVGHSLGSMIGVQAALRHPDRVTALVLTAGFAHAATSFRLKARVWRSLLAGDPDLLARYLMSVMFSHRYLGSMTDAQVDGFAELVVSSGGGDASAQIELALSLDLRGELAGVRAPALVVATADDQLVPPYLSAELAAAIPGATLASLDCGHHPALECAPDWARLIDDFLTVLDAEAECAWAAK</sequence>
<evidence type="ECO:0000256" key="1">
    <source>
        <dbReference type="ARBA" id="ARBA00022801"/>
    </source>
</evidence>
<reference evidence="4" key="1">
    <citation type="journal article" date="2019" name="Int. J. Syst. Evol. Microbiol.">
        <title>The Global Catalogue of Microorganisms (GCM) 10K type strain sequencing project: providing services to taxonomists for standard genome sequencing and annotation.</title>
        <authorList>
            <consortium name="The Broad Institute Genomics Platform"/>
            <consortium name="The Broad Institute Genome Sequencing Center for Infectious Disease"/>
            <person name="Wu L."/>
            <person name="Ma J."/>
        </authorList>
    </citation>
    <scope>NUCLEOTIDE SEQUENCE [LARGE SCALE GENOMIC DNA]</scope>
    <source>
        <strain evidence="4">KCTC 12848</strain>
    </source>
</reference>
<dbReference type="Proteomes" id="UP001595833">
    <property type="component" value="Unassembled WGS sequence"/>
</dbReference>
<organism evidence="3 4">
    <name type="scientific">Saccharothrix xinjiangensis</name>
    <dbReference type="NCBI Taxonomy" id="204798"/>
    <lineage>
        <taxon>Bacteria</taxon>
        <taxon>Bacillati</taxon>
        <taxon>Actinomycetota</taxon>
        <taxon>Actinomycetes</taxon>
        <taxon>Pseudonocardiales</taxon>
        <taxon>Pseudonocardiaceae</taxon>
        <taxon>Saccharothrix</taxon>
    </lineage>
</organism>
<dbReference type="Gene3D" id="3.40.50.1820">
    <property type="entry name" value="alpha/beta hydrolase"/>
    <property type="match status" value="1"/>
</dbReference>
<comment type="caution">
    <text evidence="3">The sequence shown here is derived from an EMBL/GenBank/DDBJ whole genome shotgun (WGS) entry which is preliminary data.</text>
</comment>
<keyword evidence="1 3" id="KW-0378">Hydrolase</keyword>
<dbReference type="PANTHER" id="PTHR43798:SF31">
    <property type="entry name" value="AB HYDROLASE SUPERFAMILY PROTEIN YCLE"/>
    <property type="match status" value="1"/>
</dbReference>
<dbReference type="EMBL" id="JBHSJB010000017">
    <property type="protein sequence ID" value="MFC5055810.1"/>
    <property type="molecule type" value="Genomic_DNA"/>
</dbReference>
<protein>
    <submittedName>
        <fullName evidence="3">Alpha/beta fold hydrolase</fullName>
    </submittedName>
</protein>
<evidence type="ECO:0000313" key="4">
    <source>
        <dbReference type="Proteomes" id="UP001595833"/>
    </source>
</evidence>
<dbReference type="InterPro" id="IPR050266">
    <property type="entry name" value="AB_hydrolase_sf"/>
</dbReference>
<accession>A0ABV9Y2N6</accession>
<dbReference type="GO" id="GO:0016787">
    <property type="term" value="F:hydrolase activity"/>
    <property type="evidence" value="ECO:0007669"/>
    <property type="project" value="UniProtKB-KW"/>
</dbReference>
<gene>
    <name evidence="3" type="ORF">ACFPFM_18860</name>
</gene>
<keyword evidence="4" id="KW-1185">Reference proteome</keyword>